<dbReference type="PANTHER" id="PTHR30005:SF0">
    <property type="entry name" value="RETROGRADE REGULATION PROTEIN 2"/>
    <property type="match status" value="1"/>
</dbReference>
<organism evidence="2">
    <name type="scientific">hydrothermal vent metagenome</name>
    <dbReference type="NCBI Taxonomy" id="652676"/>
    <lineage>
        <taxon>unclassified sequences</taxon>
        <taxon>metagenomes</taxon>
        <taxon>ecological metagenomes</taxon>
    </lineage>
</organism>
<reference evidence="2" key="1">
    <citation type="submission" date="2018-06" db="EMBL/GenBank/DDBJ databases">
        <authorList>
            <person name="Zhirakovskaya E."/>
        </authorList>
    </citation>
    <scope>NUCLEOTIDE SEQUENCE</scope>
</reference>
<dbReference type="GO" id="GO:0004309">
    <property type="term" value="F:exopolyphosphatase activity"/>
    <property type="evidence" value="ECO:0007669"/>
    <property type="project" value="UniProtKB-EC"/>
</dbReference>
<dbReference type="CDD" id="cd24006">
    <property type="entry name" value="ASKHA_NBD_PPX_GppA"/>
    <property type="match status" value="1"/>
</dbReference>
<dbReference type="EMBL" id="UOGD01000192">
    <property type="protein sequence ID" value="VAX21254.1"/>
    <property type="molecule type" value="Genomic_DNA"/>
</dbReference>
<sequence length="318" mass="35125">MSKNYKLAALDIGTNSFHLIVVSVTPSGDFEIIDEAREVIRLSEGSTEETKVIKPESVKRGVEVIHRFQKIANSHGVELRAVATSAVREANNKDEFLKTVFEKTGVKIEIINGVEEAQLIYLGILKALPISDKYALAVDIGGGSTEFILGKGGKVELAESIKIGAVRLTQKFFPDLILTEQRIDETRNFIRDKIAQVVDRLSNSTIEIYVGSSGTIMNVGSMIAAKRNGKLSDRHSLNKFEFSAEELFDIENEVLNKRTAEEREEIPGLEIGRGDIIPAGVIILSIIFRMFKIDKMIIAGYALREGIILDSMDKLGIS</sequence>
<dbReference type="AlphaFoldDB" id="A0A3B1CB68"/>
<evidence type="ECO:0000313" key="2">
    <source>
        <dbReference type="EMBL" id="VAX21254.1"/>
    </source>
</evidence>
<evidence type="ECO:0000259" key="1">
    <source>
        <dbReference type="Pfam" id="PF02541"/>
    </source>
</evidence>
<keyword evidence="2" id="KW-0378">Hydrolase</keyword>
<dbReference type="PANTHER" id="PTHR30005">
    <property type="entry name" value="EXOPOLYPHOSPHATASE"/>
    <property type="match status" value="1"/>
</dbReference>
<dbReference type="SUPFAM" id="SSF53067">
    <property type="entry name" value="Actin-like ATPase domain"/>
    <property type="match status" value="2"/>
</dbReference>
<feature type="domain" description="Ppx/GppA phosphatase N-terminal" evidence="1">
    <location>
        <begin position="22"/>
        <end position="314"/>
    </location>
</feature>
<protein>
    <submittedName>
        <fullName evidence="2">Exopolyphosphatase</fullName>
        <ecNumber evidence="2">3.6.1.11</ecNumber>
    </submittedName>
</protein>
<dbReference type="InterPro" id="IPR043129">
    <property type="entry name" value="ATPase_NBD"/>
</dbReference>
<dbReference type="InterPro" id="IPR050273">
    <property type="entry name" value="GppA/Ppx_hydrolase"/>
</dbReference>
<dbReference type="Pfam" id="PF02541">
    <property type="entry name" value="Ppx-GppA"/>
    <property type="match status" value="1"/>
</dbReference>
<name>A0A3B1CB68_9ZZZZ</name>
<dbReference type="Gene3D" id="3.30.420.40">
    <property type="match status" value="1"/>
</dbReference>
<proteinExistence type="predicted"/>
<gene>
    <name evidence="2" type="ORF">MNBD_IGNAVI01-895</name>
</gene>
<dbReference type="Gene3D" id="3.30.420.150">
    <property type="entry name" value="Exopolyphosphatase. Domain 2"/>
    <property type="match status" value="1"/>
</dbReference>
<accession>A0A3B1CB68</accession>
<dbReference type="EC" id="3.6.1.11" evidence="2"/>
<dbReference type="InterPro" id="IPR003695">
    <property type="entry name" value="Ppx_GppA_N"/>
</dbReference>